<accession>A0ABW4KEN3</accession>
<sequence>MTDIQSNEQFKNAAADLLFQFADDDLLISFRGSEWLGLAPHIEEDVAFSSISQDCMGHASMFFTLLEELGYGTADELAHMRPSKERRNSILAERPNGEGSYMDTPKYDWAYTVVRNYFYTAAKKVKIDSLKNSSYRPAAEIATRVSMELFYHLQHWKTWFIQLMESTDEAKVRMNNAINRVMEDIGDMFVFGNLASDIHKYELIEQGTLIQKRWMHELEKAYISLDSKFPAIPDNPKMNGRIGEHSRDLDSALRTLSEVYRMDLAASW</sequence>
<dbReference type="RefSeq" id="WP_380773318.1">
    <property type="nucleotide sequence ID" value="NZ_JBHUEO010000017.1"/>
</dbReference>
<keyword evidence="2" id="KW-1185">Reference proteome</keyword>
<dbReference type="InterPro" id="IPR009078">
    <property type="entry name" value="Ferritin-like_SF"/>
</dbReference>
<evidence type="ECO:0000313" key="1">
    <source>
        <dbReference type="EMBL" id="MFD1706679.1"/>
    </source>
</evidence>
<dbReference type="Gene3D" id="1.20.1260.10">
    <property type="match status" value="1"/>
</dbReference>
<comment type="caution">
    <text evidence="1">The sequence shown here is derived from an EMBL/GenBank/DDBJ whole genome shotgun (WGS) entry which is preliminary data.</text>
</comment>
<dbReference type="InterPro" id="IPR052703">
    <property type="entry name" value="Aromatic_CoA_ox/epox"/>
</dbReference>
<gene>
    <name evidence="1" type="primary">paaC</name>
    <name evidence="1" type="ORF">ACFSCZ_07905</name>
</gene>
<proteinExistence type="predicted"/>
<dbReference type="Proteomes" id="UP001597301">
    <property type="component" value="Unassembled WGS sequence"/>
</dbReference>
<protein>
    <submittedName>
        <fullName evidence="1">1,2-phenylacetyl-CoA epoxidase subunit PaaC</fullName>
        <ecNumber evidence="1">1.14.13.149</ecNumber>
    </submittedName>
</protein>
<dbReference type="EMBL" id="JBHUEO010000017">
    <property type="protein sequence ID" value="MFD1706679.1"/>
    <property type="molecule type" value="Genomic_DNA"/>
</dbReference>
<dbReference type="PANTHER" id="PTHR30458:SF0">
    <property type="entry name" value="1,2-PHENYLACETYL-COA EPOXIDASE, SUBUNIT C"/>
    <property type="match status" value="1"/>
</dbReference>
<evidence type="ECO:0000313" key="2">
    <source>
        <dbReference type="Proteomes" id="UP001597301"/>
    </source>
</evidence>
<name>A0ABW4KEN3_9BACI</name>
<dbReference type="NCBIfam" id="TIGR02158">
    <property type="entry name" value="PA_CoA_Oxy3"/>
    <property type="match status" value="1"/>
</dbReference>
<dbReference type="EC" id="1.14.13.149" evidence="1"/>
<keyword evidence="1" id="KW-0560">Oxidoreductase</keyword>
<dbReference type="SUPFAM" id="SSF47240">
    <property type="entry name" value="Ferritin-like"/>
    <property type="match status" value="1"/>
</dbReference>
<dbReference type="PANTHER" id="PTHR30458">
    <property type="entry name" value="PHENYLACETIC ACID DEGRADATION PROTEIN PAA"/>
    <property type="match status" value="1"/>
</dbReference>
<dbReference type="InterPro" id="IPR007814">
    <property type="entry name" value="PaaA_PaaC"/>
</dbReference>
<dbReference type="PIRSF" id="PIRSF037834">
    <property type="entry name" value="PA_CoA_Oase3"/>
    <property type="match status" value="1"/>
</dbReference>
<organism evidence="1 2">
    <name type="scientific">Siminovitchia sediminis</name>
    <dbReference type="NCBI Taxonomy" id="1274353"/>
    <lineage>
        <taxon>Bacteria</taxon>
        <taxon>Bacillati</taxon>
        <taxon>Bacillota</taxon>
        <taxon>Bacilli</taxon>
        <taxon>Bacillales</taxon>
        <taxon>Bacillaceae</taxon>
        <taxon>Siminovitchia</taxon>
    </lineage>
</organism>
<dbReference type="InterPro" id="IPR011882">
    <property type="entry name" value="PaaC"/>
</dbReference>
<reference evidence="2" key="1">
    <citation type="journal article" date="2019" name="Int. J. Syst. Evol. Microbiol.">
        <title>The Global Catalogue of Microorganisms (GCM) 10K type strain sequencing project: providing services to taxonomists for standard genome sequencing and annotation.</title>
        <authorList>
            <consortium name="The Broad Institute Genomics Platform"/>
            <consortium name="The Broad Institute Genome Sequencing Center for Infectious Disease"/>
            <person name="Wu L."/>
            <person name="Ma J."/>
        </authorList>
    </citation>
    <scope>NUCLEOTIDE SEQUENCE [LARGE SCALE GENOMIC DNA]</scope>
    <source>
        <strain evidence="2">CGMCC 1.12295</strain>
    </source>
</reference>
<dbReference type="GO" id="GO:0097266">
    <property type="term" value="F:phenylacetyl-CoA 1,2-epoxidase activity"/>
    <property type="evidence" value="ECO:0007669"/>
    <property type="project" value="UniProtKB-EC"/>
</dbReference>
<dbReference type="InterPro" id="IPR012347">
    <property type="entry name" value="Ferritin-like"/>
</dbReference>
<dbReference type="Pfam" id="PF05138">
    <property type="entry name" value="PaaA_PaaC"/>
    <property type="match status" value="1"/>
</dbReference>